<dbReference type="Gene3D" id="3.40.50.1000">
    <property type="entry name" value="HAD superfamily/HAD-like"/>
    <property type="match status" value="1"/>
</dbReference>
<dbReference type="RefSeq" id="WP_016458398.1">
    <property type="nucleotide sequence ID" value="NZ_CP066007.1"/>
</dbReference>
<evidence type="ECO:0000313" key="2">
    <source>
        <dbReference type="Proteomes" id="UP000596145"/>
    </source>
</evidence>
<gene>
    <name evidence="1" type="ORF">I6I10_03300</name>
</gene>
<dbReference type="GeneID" id="92761257"/>
<protein>
    <submittedName>
        <fullName evidence="1">HAD family hydrolase</fullName>
    </submittedName>
</protein>
<proteinExistence type="predicted"/>
<accession>A0A7T4EGI0</accession>
<dbReference type="PANTHER" id="PTHR10000:SF8">
    <property type="entry name" value="HAD SUPERFAMILY HYDROLASE-LIKE, TYPE 3"/>
    <property type="match status" value="1"/>
</dbReference>
<dbReference type="Gene3D" id="3.30.1240.10">
    <property type="match status" value="1"/>
</dbReference>
<dbReference type="PANTHER" id="PTHR10000">
    <property type="entry name" value="PHOSPHOSERINE PHOSPHATASE"/>
    <property type="match status" value="1"/>
</dbReference>
<dbReference type="NCBIfam" id="TIGR01484">
    <property type="entry name" value="HAD-SF-IIB"/>
    <property type="match status" value="1"/>
</dbReference>
<dbReference type="GO" id="GO:0016791">
    <property type="term" value="F:phosphatase activity"/>
    <property type="evidence" value="ECO:0007669"/>
    <property type="project" value="TreeGrafter"/>
</dbReference>
<evidence type="ECO:0000313" key="1">
    <source>
        <dbReference type="EMBL" id="QQB46959.1"/>
    </source>
</evidence>
<dbReference type="InterPro" id="IPR036412">
    <property type="entry name" value="HAD-like_sf"/>
</dbReference>
<organism evidence="1 2">
    <name type="scientific">Corynebacterium glucuronolyticum</name>
    <dbReference type="NCBI Taxonomy" id="39791"/>
    <lineage>
        <taxon>Bacteria</taxon>
        <taxon>Bacillati</taxon>
        <taxon>Actinomycetota</taxon>
        <taxon>Actinomycetes</taxon>
        <taxon>Mycobacteriales</taxon>
        <taxon>Corynebacteriaceae</taxon>
        <taxon>Corynebacterium</taxon>
    </lineage>
</organism>
<dbReference type="GO" id="GO:0000287">
    <property type="term" value="F:magnesium ion binding"/>
    <property type="evidence" value="ECO:0007669"/>
    <property type="project" value="TreeGrafter"/>
</dbReference>
<dbReference type="InterPro" id="IPR023214">
    <property type="entry name" value="HAD_sf"/>
</dbReference>
<dbReference type="Pfam" id="PF08282">
    <property type="entry name" value="Hydrolase_3"/>
    <property type="match status" value="1"/>
</dbReference>
<reference evidence="1 2" key="1">
    <citation type="submission" date="2020-12" db="EMBL/GenBank/DDBJ databases">
        <title>FDA dAtabase for Regulatory Grade micrObial Sequences (FDA-ARGOS): Supporting development and validation of Infectious Disease Dx tests.</title>
        <authorList>
            <person name="Sproer C."/>
            <person name="Gronow S."/>
            <person name="Severitt S."/>
            <person name="Schroder I."/>
            <person name="Tallon L."/>
            <person name="Sadzewicz L."/>
            <person name="Zhao X."/>
            <person name="Boylan J."/>
            <person name="Ott S."/>
            <person name="Bowen H."/>
            <person name="Vavikolanu K."/>
            <person name="Mehta A."/>
            <person name="Aluvathingal J."/>
            <person name="Nadendla S."/>
            <person name="Lowell S."/>
            <person name="Myers T."/>
            <person name="Yan Y."/>
            <person name="Sichtig H."/>
        </authorList>
    </citation>
    <scope>NUCLEOTIDE SEQUENCE [LARGE SCALE GENOMIC DNA]</scope>
    <source>
        <strain evidence="1 2">FDAARGOS_1053</strain>
    </source>
</reference>
<sequence length="257" mass="27718">MIIVTDVDGTLLDDSERVPADTLSALTEALASGHRLVLATGRPPRWLSDVLEQLPLRPTCICANGAIIYDSEHDRMDAVHPLDPKAMRSIVRAAREAIPGITIAVERAGNSAFNPESELFVVTPDYAPTWDTDAPGMEDDDKILRIPATKLLLRHEGMSSAQMAKVLADRIPSDLGYITYSVDEGLLEVSHPGITKATGLVDLGFAPEDVVAFGDMPNDIEMLRWAGTGVAMPHAPAEVREAADEVGTIAEVLGRRF</sequence>
<dbReference type="OrthoDB" id="3180855at2"/>
<dbReference type="Proteomes" id="UP000596145">
    <property type="component" value="Chromosome"/>
</dbReference>
<dbReference type="AlphaFoldDB" id="A0A7T4EGI0"/>
<name>A0A7T4EGI0_9CORY</name>
<dbReference type="InterPro" id="IPR006379">
    <property type="entry name" value="HAD-SF_hydro_IIB"/>
</dbReference>
<dbReference type="GO" id="GO:0005829">
    <property type="term" value="C:cytosol"/>
    <property type="evidence" value="ECO:0007669"/>
    <property type="project" value="TreeGrafter"/>
</dbReference>
<dbReference type="EMBL" id="CP066007">
    <property type="protein sequence ID" value="QQB46959.1"/>
    <property type="molecule type" value="Genomic_DNA"/>
</dbReference>
<keyword evidence="1" id="KW-0378">Hydrolase</keyword>
<dbReference type="SUPFAM" id="SSF56784">
    <property type="entry name" value="HAD-like"/>
    <property type="match status" value="1"/>
</dbReference>